<sequence length="10" mass="1116">MAAWILDLAL</sequence>
<protein>
    <submittedName>
        <fullName evidence="1">Uncharacterized protein</fullName>
    </submittedName>
</protein>
<proteinExistence type="predicted"/>
<evidence type="ECO:0000313" key="1">
    <source>
        <dbReference type="EMBL" id="JAH60977.1"/>
    </source>
</evidence>
<accession>A0A0E9U5G3</accession>
<dbReference type="EMBL" id="GBXM01047600">
    <property type="protein sequence ID" value="JAH60977.1"/>
    <property type="molecule type" value="Transcribed_RNA"/>
</dbReference>
<reference evidence="1" key="1">
    <citation type="submission" date="2014-11" db="EMBL/GenBank/DDBJ databases">
        <authorList>
            <person name="Amaro Gonzalez C."/>
        </authorList>
    </citation>
    <scope>NUCLEOTIDE SEQUENCE</scope>
</reference>
<reference evidence="1" key="2">
    <citation type="journal article" date="2015" name="Fish Shellfish Immunol.">
        <title>Early steps in the European eel (Anguilla anguilla)-Vibrio vulnificus interaction in the gills: Role of the RtxA13 toxin.</title>
        <authorList>
            <person name="Callol A."/>
            <person name="Pajuelo D."/>
            <person name="Ebbesson L."/>
            <person name="Teles M."/>
            <person name="MacKenzie S."/>
            <person name="Amaro C."/>
        </authorList>
    </citation>
    <scope>NUCLEOTIDE SEQUENCE</scope>
</reference>
<organism evidence="1">
    <name type="scientific">Anguilla anguilla</name>
    <name type="common">European freshwater eel</name>
    <name type="synonym">Muraena anguilla</name>
    <dbReference type="NCBI Taxonomy" id="7936"/>
    <lineage>
        <taxon>Eukaryota</taxon>
        <taxon>Metazoa</taxon>
        <taxon>Chordata</taxon>
        <taxon>Craniata</taxon>
        <taxon>Vertebrata</taxon>
        <taxon>Euteleostomi</taxon>
        <taxon>Actinopterygii</taxon>
        <taxon>Neopterygii</taxon>
        <taxon>Teleostei</taxon>
        <taxon>Anguilliformes</taxon>
        <taxon>Anguillidae</taxon>
        <taxon>Anguilla</taxon>
    </lineage>
</organism>
<name>A0A0E9U5G3_ANGAN</name>